<dbReference type="GeneID" id="97218615"/>
<dbReference type="EMBL" id="JBGXBU010000001">
    <property type="protein sequence ID" value="MFM4891448.1"/>
    <property type="molecule type" value="Genomic_DNA"/>
</dbReference>
<dbReference type="PROSITE" id="PS51128">
    <property type="entry name" value="ZF_DKSA_2"/>
    <property type="match status" value="1"/>
</dbReference>
<dbReference type="Proteomes" id="UP001630969">
    <property type="component" value="Unassembled WGS sequence"/>
</dbReference>
<feature type="zinc finger region" description="dksA C4-type" evidence="1">
    <location>
        <begin position="85"/>
        <end position="109"/>
    </location>
</feature>
<gene>
    <name evidence="2" type="ORF">ACEUDJ_00910</name>
</gene>
<dbReference type="Gene3D" id="1.20.120.910">
    <property type="entry name" value="DksA, coiled-coil domain"/>
    <property type="match status" value="1"/>
</dbReference>
<comment type="caution">
    <text evidence="2">The sequence shown here is derived from an EMBL/GenBank/DDBJ whole genome shotgun (WGS) entry which is preliminary data.</text>
</comment>
<accession>A0ABW9GK13</accession>
<proteinExistence type="predicted"/>
<organism evidence="2 3">
    <name type="scientific">Aeromonas bivalvium</name>
    <dbReference type="NCBI Taxonomy" id="440079"/>
    <lineage>
        <taxon>Bacteria</taxon>
        <taxon>Pseudomonadati</taxon>
        <taxon>Pseudomonadota</taxon>
        <taxon>Gammaproteobacteria</taxon>
        <taxon>Aeromonadales</taxon>
        <taxon>Aeromonadaceae</taxon>
        <taxon>Aeromonas</taxon>
    </lineage>
</organism>
<dbReference type="RefSeq" id="WP_041997137.1">
    <property type="nucleotide sequence ID" value="NZ_CDBT01000024.1"/>
</dbReference>
<keyword evidence="3" id="KW-1185">Reference proteome</keyword>
<evidence type="ECO:0000313" key="3">
    <source>
        <dbReference type="Proteomes" id="UP001630969"/>
    </source>
</evidence>
<name>A0ABW9GK13_9GAMM</name>
<sequence length="122" mass="14117">MTQAQLAGWRDRLLTDWARIREELIAQLKASRQGDWAEQASHCERDQLVDLTSRLDLPQVEQNVAALKRIDATLCQIELGLFGLCSDCEEPLTLTQLDQDPTRQRCPRCEQRYRKGFHGHEL</sequence>
<reference evidence="2 3" key="1">
    <citation type="submission" date="2024-09" db="EMBL/GenBank/DDBJ databases">
        <title>Aeromonas strains Genome sequencing and assembly.</title>
        <authorList>
            <person name="Hu X."/>
            <person name="Tang B."/>
        </authorList>
    </citation>
    <scope>NUCLEOTIDE SEQUENCE [LARGE SCALE GENOMIC DNA]</scope>
    <source>
        <strain evidence="2 3">NB23SCDHY001</strain>
    </source>
</reference>
<protein>
    <submittedName>
        <fullName evidence="2">Conjugal transfer protein TraR</fullName>
    </submittedName>
</protein>
<evidence type="ECO:0000313" key="2">
    <source>
        <dbReference type="EMBL" id="MFM4891448.1"/>
    </source>
</evidence>
<evidence type="ECO:0000256" key="1">
    <source>
        <dbReference type="PROSITE-ProRule" id="PRU00510"/>
    </source>
</evidence>